<sequence length="132" mass="14982">MDKNFSLGEFQALVDEVLIRHKSILDILSKVQESSARVNRAVAKASTSCGCIKICAEKPEVPDDITFSKLKSHMSDHVEGELCTTCEEKIKQEISTNLFYLFALCNTFDFDTEKMTEDYYKQLKLLGKYGLL</sequence>
<dbReference type="EMBL" id="SUMG01000015">
    <property type="protein sequence ID" value="NBG89044.1"/>
    <property type="molecule type" value="Genomic_DNA"/>
</dbReference>
<dbReference type="Proteomes" id="UP000449710">
    <property type="component" value="Unassembled WGS sequence"/>
</dbReference>
<dbReference type="AlphaFoldDB" id="A0AA43XMG8"/>
<name>A0AA43XMG8_9CLOT</name>
<organism evidence="1 2">
    <name type="scientific">Isachenkonia alkalipeptolytica</name>
    <dbReference type="NCBI Taxonomy" id="2565777"/>
    <lineage>
        <taxon>Bacteria</taxon>
        <taxon>Bacillati</taxon>
        <taxon>Bacillota</taxon>
        <taxon>Clostridia</taxon>
        <taxon>Eubacteriales</taxon>
        <taxon>Clostridiaceae</taxon>
        <taxon>Isachenkonia</taxon>
    </lineage>
</organism>
<evidence type="ECO:0000313" key="2">
    <source>
        <dbReference type="Proteomes" id="UP000449710"/>
    </source>
</evidence>
<proteinExistence type="predicted"/>
<protein>
    <submittedName>
        <fullName evidence="1">DUF1573 domain-containing protein</fullName>
    </submittedName>
</protein>
<accession>A0AA43XMG8</accession>
<keyword evidence="2" id="KW-1185">Reference proteome</keyword>
<evidence type="ECO:0000313" key="1">
    <source>
        <dbReference type="EMBL" id="NBG89044.1"/>
    </source>
</evidence>
<dbReference type="Gene3D" id="1.10.287.1080">
    <property type="entry name" value="MazG-like"/>
    <property type="match status" value="1"/>
</dbReference>
<reference evidence="1 2" key="1">
    <citation type="submission" date="2019-04" db="EMBL/GenBank/DDBJ databases">
        <title>Isachenkonia alkalipeptolytica gen. nov. sp. nov. a new anaerobic, alkiliphilic organothrophic bacterium capable to reduce synthesized ferrihydrite isolated from a soda lake.</title>
        <authorList>
            <person name="Toshchakov S.V."/>
            <person name="Zavarzina D.G."/>
            <person name="Zhilina T.N."/>
            <person name="Kostrikina N.A."/>
            <person name="Kublanov I.V."/>
        </authorList>
    </citation>
    <scope>NUCLEOTIDE SEQUENCE [LARGE SCALE GENOMIC DNA]</scope>
    <source>
        <strain evidence="1 2">Z-1701</strain>
    </source>
</reference>
<gene>
    <name evidence="1" type="ORF">ISALK_11135</name>
</gene>
<dbReference type="RefSeq" id="WP_160722298.1">
    <property type="nucleotide sequence ID" value="NZ_SUMG01000015.1"/>
</dbReference>
<comment type="caution">
    <text evidence="1">The sequence shown here is derived from an EMBL/GenBank/DDBJ whole genome shotgun (WGS) entry which is preliminary data.</text>
</comment>